<dbReference type="Gene3D" id="2.60.40.10">
    <property type="entry name" value="Immunoglobulins"/>
    <property type="match status" value="1"/>
</dbReference>
<dbReference type="InterPro" id="IPR013783">
    <property type="entry name" value="Ig-like_fold"/>
</dbReference>
<accession>A0A1G6SQS6</accession>
<evidence type="ECO:0000313" key="1">
    <source>
        <dbReference type="EMBL" id="SDD18951.1"/>
    </source>
</evidence>
<dbReference type="OrthoDB" id="1521695at2"/>
<organism evidence="1 2">
    <name type="scientific">Mucilaginibacter pineti</name>
    <dbReference type="NCBI Taxonomy" id="1391627"/>
    <lineage>
        <taxon>Bacteria</taxon>
        <taxon>Pseudomonadati</taxon>
        <taxon>Bacteroidota</taxon>
        <taxon>Sphingobacteriia</taxon>
        <taxon>Sphingobacteriales</taxon>
        <taxon>Sphingobacteriaceae</taxon>
        <taxon>Mucilaginibacter</taxon>
    </lineage>
</organism>
<reference evidence="1 2" key="1">
    <citation type="submission" date="2016-10" db="EMBL/GenBank/DDBJ databases">
        <authorList>
            <person name="de Groot N.N."/>
        </authorList>
    </citation>
    <scope>NUCLEOTIDE SEQUENCE [LARGE SCALE GENOMIC DNA]</scope>
    <source>
        <strain evidence="1 2">47C3B</strain>
    </source>
</reference>
<dbReference type="Gene3D" id="2.60.40.1120">
    <property type="entry name" value="Carboxypeptidase-like, regulatory domain"/>
    <property type="match status" value="1"/>
</dbReference>
<dbReference type="EMBL" id="FNAI01000001">
    <property type="protein sequence ID" value="SDD18951.1"/>
    <property type="molecule type" value="Genomic_DNA"/>
</dbReference>
<dbReference type="SUPFAM" id="SSF49464">
    <property type="entry name" value="Carboxypeptidase regulatory domain-like"/>
    <property type="match status" value="1"/>
</dbReference>
<protein>
    <submittedName>
        <fullName evidence="1">Uncharacterized protein</fullName>
    </submittedName>
</protein>
<dbReference type="STRING" id="1391627.SAMN05216464_1014"/>
<proteinExistence type="predicted"/>
<gene>
    <name evidence="1" type="ORF">SAMN05216464_1014</name>
</gene>
<dbReference type="Proteomes" id="UP000199072">
    <property type="component" value="Unassembled WGS sequence"/>
</dbReference>
<dbReference type="InterPro" id="IPR008969">
    <property type="entry name" value="CarboxyPept-like_regulatory"/>
</dbReference>
<dbReference type="RefSeq" id="WP_091142114.1">
    <property type="nucleotide sequence ID" value="NZ_FNAI01000001.1"/>
</dbReference>
<sequence length="2056" mass="223059">MNKHYLLIQNFKRTVTFFLLLVLSLGVKTVSGQNAIPVIDINVNIKPPYSPFYSDYSGSNADKVFFMINNLTATPLKIKLVGRLSGDNGIRITTKSNYVPANPIILGPNEHKQMNGTALRDIFDINSLNVYGVDKSRLIYTSRLPEGNYTLCVTAVDMGTGRVLSSSAPLGCSLITIAYPEPPILLGPLQNGKITALNPQNVQFVWANAGFVALSTQYILQVAEMPDVAANPNQVLNSTSFPMINKITNGLTYVSTLGDPPFKLNKRYAWRVKSYDAAGKVVFKNDGVSGANVFTYSLPEVVLPAPQITSPLANASLTAVKNLYGSYAQPNTNITWVSADAISGPVQYGIKISKLTKGITPAIALDNNTQLIVNDSTTATNYEILSPSALNMVYNPNGNSNNHKIKLDSGATYAVQITTKVLGGSNYRFSNLGKSQVVIFTYKSIPNTISQANLPPPITSTINGKLFYRFKNVGEVPNSASFTLPPKTVMKQIPEPLNVSIPMPNDAPYPDFVANGRFNNKNSKALKNVKLYFRYAILQTTSDNPQNLDDFKEPKAMFNGGFSTHVMNIGGFNFNYNVIINSLGSKTATDGSFSFKFLNNYKLGYMGKESSSGLNCYGVIQLVLKDEHNYYCSPDILMFPKAGQAMTLPDEVVFVNSYNADVQLKTDPKIKDQALQPGSVLPNYPVQMLDTHKFIKLLGDGAHNVGYDIDMEDDPETMPAEGNSENYANIQDNVGGESLPVVDIVKTDANGWAHFTNLLPIHKHTASSMNNPFEGSLSYKVQSEYIKPSGKDINGADYQVGGDFGGPVPTWVFNSNFKVTTAVANMVLQPKNPEIYMRAISTQQGITKGVQGATVKIWEYKNANTIPQYYEVPTDDNGYIHLTDLAVKTEYQAGVNKVVGPLRTIIISKSGYYDHLVGTYKQLLMPGERFPAQTEQTLTGMGKVIGRVMNKNGDGIVSNVRVDGGPFVKTSASGWFAIDNCHGGYSKIEVVPSVDNYFAETFYQNIGTSGAYTWISNIGATNGEIRVTEKLHRVQFKVVDQNGNPVAQSCTSIGKSLNICYPSNSNTGLTNEIAIASPSDEFRVRTVADGYVTKDDYLNIANRKLAKVITITLIKGQTISGYVRDAKTKAAIPGARVYTVTGSNEDGEVQNQTLTDDNGHYTLTGAVDRQIWLSYFNMNQPLPITVYAVKSGTKAYIRQSKEVMGVNGQGSVDFELTALNAKGEIWGIPVEVSESARIDPKNITISGSFVKLPGNSTFKPALANARLPFKNIPVKLDEGEFGNLKGFLNQASENTIKPVNSSIPLETSNFKVLAFDQFSCEVLGSITRYDYPKLSIQNNNGCGSLNGFVTSQLDGFNFSYNYTGKFLFTSGVRIPGKPLSPSAVLAPANCTDVAGEYTLRALYDQSSFKVHDFSATLGGGSFVNKDGFNIKANVNLTIPLVTTAVMPAGTIKVTNNDITWNEYTGPINIALEKWSITGTGLQYEVNQGGFRVTDGKLQTNLPQVPLSNLIIMPTRVDLGENKLTGNEPITLAGVAPLHLTYGSKLTLMYDDAATFDQKPHYRINVNSANKVVAYISNIPGISGWDMINLNMLSAYSDGIHQTINVDPAKHKFFNVVSQTISGIELGNDNFILIGNTDLDIPGCAANVTGRFRYNKSFTDPKRDANNVVCTVEKLQTDLELPGKVKFNGNSFRLENNLFTTTGDMIMYKNTPGDGVKVTATITKVPDNTVLVIKPEERLIGSTKRMTIKYGGSRVQNNAWDLVKFTAKPEGFTAAGGTRNVLKDGGDLIDFVVNGAISNDADSKKAIKLDGIETPFGGLALTLDFDKKILQGALTITGAHVVLGPVTIVDGTIDMQIDGNGFILAGAITNAELTPIPIFAGFKSGIALGYYDGPLPAYIKNNLLGVTLYNELPGIDDGLKGFYVNVMKSLSEKDLPTIPGPSLHDIPLLGSFVPTFKFSGGADVRVCLNFDKTTEIIIGGKAFASIAFLMSIGVCDIGVSSSTAGEFQLKYLDGLTGYIKFDIGAKVVYCVGELGFGLDLRLEKNTGGFGFSVKPKF</sequence>
<evidence type="ECO:0000313" key="2">
    <source>
        <dbReference type="Proteomes" id="UP000199072"/>
    </source>
</evidence>
<name>A0A1G6SQS6_9SPHI</name>
<keyword evidence="2" id="KW-1185">Reference proteome</keyword>